<dbReference type="EMBL" id="QVOD01000020">
    <property type="protein sequence ID" value="RFT65878.1"/>
    <property type="molecule type" value="Genomic_DNA"/>
</dbReference>
<name>A0A090YVR8_9BACI</name>
<reference evidence="2 4" key="1">
    <citation type="submission" date="2014-04" db="EMBL/GenBank/DDBJ databases">
        <authorList>
            <person name="Bishop-Lilly K.A."/>
            <person name="Broomall S.M."/>
            <person name="Chain P.S."/>
            <person name="Chertkov O."/>
            <person name="Coyne S.R."/>
            <person name="Daligault H.E."/>
            <person name="Davenport K.W."/>
            <person name="Erkkila T."/>
            <person name="Frey K.G."/>
            <person name="Gibbons H.S."/>
            <person name="Gu W."/>
            <person name="Jaissle J."/>
            <person name="Johnson S.L."/>
            <person name="Koroleva G.I."/>
            <person name="Ladner J.T."/>
            <person name="Lo C.-C."/>
            <person name="Minogue T.D."/>
            <person name="Munk C."/>
            <person name="Palacios G.F."/>
            <person name="Redden C.L."/>
            <person name="Rosenzweig C.N."/>
            <person name="Scholz M.B."/>
            <person name="Teshima H."/>
            <person name="Xu Y."/>
        </authorList>
    </citation>
    <scope>NUCLEOTIDE SEQUENCE [LARGE SCALE GENOMIC DNA]</scope>
    <source>
        <strain evidence="2 4">BHP</strain>
    </source>
</reference>
<dbReference type="STRING" id="1405.B7492_02715"/>
<evidence type="ECO:0000313" key="2">
    <source>
        <dbReference type="EMBL" id="KFN02053.1"/>
    </source>
</evidence>
<dbReference type="PATRIC" id="fig|1405.8.peg.3095"/>
<dbReference type="NCBIfam" id="NF005239">
    <property type="entry name" value="PRK06748.1"/>
    <property type="match status" value="1"/>
</dbReference>
<accession>A0A090YVR8</accession>
<dbReference type="Proteomes" id="UP000264294">
    <property type="component" value="Unassembled WGS sequence"/>
</dbReference>
<sequence>MKAVIESVYSPCYGKVEKLFVTKSSYVYEWERLAVIETMDKRKVEIKVGISGYIESLEVEEGQAIADKKLLITVRDDLLITGSD</sequence>
<evidence type="ECO:0000313" key="5">
    <source>
        <dbReference type="Proteomes" id="UP000264294"/>
    </source>
</evidence>
<reference evidence="3 5" key="2">
    <citation type="submission" date="2018-08" db="EMBL/GenBank/DDBJ databases">
        <title>Bacillus clarus sp. nov. strain PS00077A.</title>
        <authorList>
            <person name="Mendez Acevedo M."/>
            <person name="Carroll L."/>
            <person name="Mukherjee M."/>
            <person name="Wiedmann M."/>
            <person name="Kovac J."/>
        </authorList>
    </citation>
    <scope>NUCLEOTIDE SEQUENCE [LARGE SCALE GENOMIC DNA]</scope>
    <source>
        <strain evidence="3 5">PS00077A</strain>
    </source>
</reference>
<proteinExistence type="predicted"/>
<dbReference type="Proteomes" id="UP000029389">
    <property type="component" value="Unassembled WGS sequence"/>
</dbReference>
<evidence type="ECO:0000259" key="1">
    <source>
        <dbReference type="Pfam" id="PF00364"/>
    </source>
</evidence>
<dbReference type="Gene3D" id="2.40.50.100">
    <property type="match status" value="1"/>
</dbReference>
<dbReference type="InterPro" id="IPR011053">
    <property type="entry name" value="Single_hybrid_motif"/>
</dbReference>
<keyword evidence="5" id="KW-1185">Reference proteome</keyword>
<protein>
    <submittedName>
        <fullName evidence="2">Biotin-requiring enzyme family protein</fullName>
    </submittedName>
</protein>
<dbReference type="SUPFAM" id="SSF51230">
    <property type="entry name" value="Single hybrid motif"/>
    <property type="match status" value="1"/>
</dbReference>
<evidence type="ECO:0000313" key="3">
    <source>
        <dbReference type="EMBL" id="RFT65878.1"/>
    </source>
</evidence>
<evidence type="ECO:0000313" key="4">
    <source>
        <dbReference type="Proteomes" id="UP000029389"/>
    </source>
</evidence>
<gene>
    <name evidence="3" type="ORF">D0U04_16950</name>
    <name evidence="2" type="ORF">DJ93_2972</name>
</gene>
<dbReference type="Pfam" id="PF00364">
    <property type="entry name" value="Biotin_lipoyl"/>
    <property type="match status" value="1"/>
</dbReference>
<dbReference type="EMBL" id="JMQC01000008">
    <property type="protein sequence ID" value="KFN02053.1"/>
    <property type="molecule type" value="Genomic_DNA"/>
</dbReference>
<organism evidence="2 4">
    <name type="scientific">Bacillus clarus</name>
    <dbReference type="NCBI Taxonomy" id="2338372"/>
    <lineage>
        <taxon>Bacteria</taxon>
        <taxon>Bacillati</taxon>
        <taxon>Bacillota</taxon>
        <taxon>Bacilli</taxon>
        <taxon>Bacillales</taxon>
        <taxon>Bacillaceae</taxon>
        <taxon>Bacillus</taxon>
        <taxon>Bacillus cereus group</taxon>
    </lineage>
</organism>
<comment type="caution">
    <text evidence="2">The sequence shown here is derived from an EMBL/GenBank/DDBJ whole genome shotgun (WGS) entry which is preliminary data.</text>
</comment>
<feature type="domain" description="Lipoyl-binding" evidence="1">
    <location>
        <begin position="8"/>
        <end position="73"/>
    </location>
</feature>
<dbReference type="InterPro" id="IPR000089">
    <property type="entry name" value="Biotin_lipoyl"/>
</dbReference>
<dbReference type="AlphaFoldDB" id="A0A090YVR8"/>
<dbReference type="RefSeq" id="WP_042981711.1">
    <property type="nucleotide sequence ID" value="NZ_JMQC01000008.1"/>
</dbReference>